<reference evidence="9" key="3">
    <citation type="submission" date="2025-09" db="UniProtKB">
        <authorList>
            <consortium name="Ensembl"/>
        </authorList>
    </citation>
    <scope>IDENTIFICATION</scope>
</reference>
<dbReference type="InterPro" id="IPR008919">
    <property type="entry name" value="Retrov_capsid_N"/>
</dbReference>
<feature type="compositionally biased region" description="Basic and acidic residues" evidence="5">
    <location>
        <begin position="178"/>
        <end position="187"/>
    </location>
</feature>
<dbReference type="GO" id="GO:0019068">
    <property type="term" value="P:virion assembly"/>
    <property type="evidence" value="ECO:0007669"/>
    <property type="project" value="InterPro"/>
</dbReference>
<keyword evidence="4" id="KW-0472">Membrane</keyword>
<proteinExistence type="predicted"/>
<feature type="domain" description="Gamma-retroviral matrix protein" evidence="6">
    <location>
        <begin position="2"/>
        <end position="113"/>
    </location>
</feature>
<dbReference type="InterPro" id="IPR036946">
    <property type="entry name" value="G_retro_matrix_sf"/>
</dbReference>
<sequence length="510" mass="58245">MGQAVATPLSLTTDHWSDVKARGNNEGVIIRENKWITLCEAEWVMMNVGWPREGSFNLSLISQVEGKVFAPSPYGHPDQVPYIAIWRSLVENPFPWVKPFLPQPPPVSGPSAPPNPDSSLYPVLPHKETPKPPVLPPDPHTPLIDLLTEDPPPYQAGPPGEPAEDAAPSPIAGRLRGRRDDPPDESRAFPLREGPNRQLQYWPFSASDLYNWKQHNPPFSRDPIALTGLIESILVTHRPTWDDCQQLLQTLLTVEEKQRVFLEARKQVPGDDGRPTQLPNIIDAAFPLSRPDWDFNTPEGREHLCLYRQLLLAGLRAAARRPTNLAQVRNVIQGKEEIPGAFLERLKEAYRMYTPYDPEDLGQAPGVILSFIYQSSSDIRTKLQRLEGLQALGLPDLLKEAEKVFNKRETPEEREERRWQKQEERDKKQHREMKKVLAAVVSQGQWREGDRSGERRSWLWQSHYLEGSRNFPRGSQIPRSFWCYLACYISAVFCYENDVCLHSFSQLTFP</sequence>
<protein>
    <recommendedName>
        <fullName evidence="11">Core shell protein Gag P30 domain-containing protein</fullName>
    </recommendedName>
</protein>
<dbReference type="AlphaFoldDB" id="A0A8C8U877"/>
<dbReference type="InterPro" id="IPR002079">
    <property type="entry name" value="Gag_p12"/>
</dbReference>
<dbReference type="InterPro" id="IPR000840">
    <property type="entry name" value="G_retro_matrix"/>
</dbReference>
<dbReference type="SUPFAM" id="SSF47836">
    <property type="entry name" value="Retroviral matrix proteins"/>
    <property type="match status" value="1"/>
</dbReference>
<evidence type="ECO:0000256" key="5">
    <source>
        <dbReference type="SAM" id="MobiDB-lite"/>
    </source>
</evidence>
<feature type="compositionally biased region" description="Pro residues" evidence="5">
    <location>
        <begin position="105"/>
        <end position="116"/>
    </location>
</feature>
<feature type="compositionally biased region" description="Basic and acidic residues" evidence="5">
    <location>
        <begin position="405"/>
        <end position="429"/>
    </location>
</feature>
<feature type="compositionally biased region" description="Pro residues" evidence="5">
    <location>
        <begin position="150"/>
        <end position="161"/>
    </location>
</feature>
<feature type="domain" description="Gag polyprotein inner coat protein p12" evidence="7">
    <location>
        <begin position="122"/>
        <end position="186"/>
    </location>
</feature>
<dbReference type="Proteomes" id="UP000694547">
    <property type="component" value="Chromosome 10"/>
</dbReference>
<feature type="domain" description="Core shell protein Gag P30" evidence="8">
    <location>
        <begin position="207"/>
        <end position="407"/>
    </location>
</feature>
<feature type="compositionally biased region" description="Pro residues" evidence="5">
    <location>
        <begin position="131"/>
        <end position="140"/>
    </location>
</feature>
<dbReference type="InterPro" id="IPR003036">
    <property type="entry name" value="Gag_P30"/>
</dbReference>
<keyword evidence="2" id="KW-1032">Host cell membrane</keyword>
<name>A0A8C8U877_PERMB</name>
<dbReference type="GeneTree" id="ENSGT01150000287075"/>
<feature type="region of interest" description="Disordered" evidence="5">
    <location>
        <begin position="105"/>
        <end position="194"/>
    </location>
</feature>
<evidence type="ECO:0000256" key="4">
    <source>
        <dbReference type="ARBA" id="ARBA00023136"/>
    </source>
</evidence>
<dbReference type="InterPro" id="IPR010999">
    <property type="entry name" value="Retrovr_matrix"/>
</dbReference>
<evidence type="ECO:0000313" key="9">
    <source>
        <dbReference type="Ensembl" id="ENSPEMP00000028926.1"/>
    </source>
</evidence>
<evidence type="ECO:0000313" key="10">
    <source>
        <dbReference type="Proteomes" id="UP000694547"/>
    </source>
</evidence>
<evidence type="ECO:0000259" key="8">
    <source>
        <dbReference type="Pfam" id="PF02093"/>
    </source>
</evidence>
<dbReference type="Pfam" id="PF01140">
    <property type="entry name" value="Gag_MA"/>
    <property type="match status" value="1"/>
</dbReference>
<dbReference type="Pfam" id="PF01141">
    <property type="entry name" value="Gag_p12"/>
    <property type="match status" value="1"/>
</dbReference>
<evidence type="ECO:0000259" key="7">
    <source>
        <dbReference type="Pfam" id="PF01141"/>
    </source>
</evidence>
<dbReference type="InterPro" id="IPR050462">
    <property type="entry name" value="Retroviral_Gag-Pol_poly"/>
</dbReference>
<keyword evidence="3" id="KW-1043">Host membrane</keyword>
<dbReference type="Ensembl" id="ENSPEMT00000041308.1">
    <property type="protein sequence ID" value="ENSPEMP00000028926.1"/>
    <property type="gene ID" value="ENSPEMG00000026925.1"/>
</dbReference>
<evidence type="ECO:0000259" key="6">
    <source>
        <dbReference type="Pfam" id="PF01140"/>
    </source>
</evidence>
<dbReference type="Gene3D" id="1.10.375.10">
    <property type="entry name" value="Human Immunodeficiency Virus Type 1 Capsid Protein"/>
    <property type="match status" value="1"/>
</dbReference>
<keyword evidence="10" id="KW-1185">Reference proteome</keyword>
<reference evidence="9 10" key="1">
    <citation type="submission" date="2018-10" db="EMBL/GenBank/DDBJ databases">
        <title>Improved assembly of the deer mouse Peromyscus maniculatus genome.</title>
        <authorList>
            <person name="Lassance J.-M."/>
            <person name="Hoekstra H.E."/>
        </authorList>
    </citation>
    <scope>NUCLEOTIDE SEQUENCE [LARGE SCALE GENOMIC DNA]</scope>
</reference>
<dbReference type="Pfam" id="PF02093">
    <property type="entry name" value="Gag_p30"/>
    <property type="match status" value="1"/>
</dbReference>
<evidence type="ECO:0000256" key="1">
    <source>
        <dbReference type="ARBA" id="ARBA00004165"/>
    </source>
</evidence>
<reference evidence="9" key="2">
    <citation type="submission" date="2025-08" db="UniProtKB">
        <authorList>
            <consortium name="Ensembl"/>
        </authorList>
    </citation>
    <scope>IDENTIFICATION</scope>
</reference>
<dbReference type="Gene3D" id="1.10.150.180">
    <property type="entry name" value="Gamma-retroviral matrix domain"/>
    <property type="match status" value="1"/>
</dbReference>
<accession>A0A8C8U877</accession>
<evidence type="ECO:0008006" key="11">
    <source>
        <dbReference type="Google" id="ProtNLM"/>
    </source>
</evidence>
<comment type="subcellular location">
    <subcellularLocation>
        <location evidence="1">Host cell membrane</location>
    </subcellularLocation>
</comment>
<evidence type="ECO:0000256" key="2">
    <source>
        <dbReference type="ARBA" id="ARBA00022511"/>
    </source>
</evidence>
<evidence type="ECO:0000256" key="3">
    <source>
        <dbReference type="ARBA" id="ARBA00022870"/>
    </source>
</evidence>
<organism evidence="9 10">
    <name type="scientific">Peromyscus maniculatus bairdii</name>
    <name type="common">Prairie deer mouse</name>
    <dbReference type="NCBI Taxonomy" id="230844"/>
    <lineage>
        <taxon>Eukaryota</taxon>
        <taxon>Metazoa</taxon>
        <taxon>Chordata</taxon>
        <taxon>Craniata</taxon>
        <taxon>Vertebrata</taxon>
        <taxon>Euteleostomi</taxon>
        <taxon>Mammalia</taxon>
        <taxon>Eutheria</taxon>
        <taxon>Euarchontoglires</taxon>
        <taxon>Glires</taxon>
        <taxon>Rodentia</taxon>
        <taxon>Myomorpha</taxon>
        <taxon>Muroidea</taxon>
        <taxon>Cricetidae</taxon>
        <taxon>Neotominae</taxon>
        <taxon>Peromyscus</taxon>
    </lineage>
</organism>
<dbReference type="PANTHER" id="PTHR33166">
    <property type="entry name" value="GAG_P30 DOMAIN-CONTAINING PROTEIN"/>
    <property type="match status" value="1"/>
</dbReference>
<dbReference type="SUPFAM" id="SSF47943">
    <property type="entry name" value="Retrovirus capsid protein, N-terminal core domain"/>
    <property type="match status" value="1"/>
</dbReference>
<feature type="region of interest" description="Disordered" evidence="5">
    <location>
        <begin position="405"/>
        <end position="431"/>
    </location>
</feature>